<keyword evidence="1" id="KW-0732">Signal</keyword>
<dbReference type="InterPro" id="IPR053147">
    <property type="entry name" value="Hsp_HslJ-like"/>
</dbReference>
<evidence type="ECO:0000259" key="2">
    <source>
        <dbReference type="Pfam" id="PF03724"/>
    </source>
</evidence>
<evidence type="ECO:0000256" key="1">
    <source>
        <dbReference type="SAM" id="SignalP"/>
    </source>
</evidence>
<dbReference type="EMBL" id="CP027667">
    <property type="protein sequence ID" value="AVO48144.1"/>
    <property type="molecule type" value="Genomic_DNA"/>
</dbReference>
<dbReference type="AlphaFoldDB" id="A0A2R3Q8Y7"/>
<name>A0A2R3Q8Y7_9BURK</name>
<dbReference type="RefSeq" id="WP_106682627.1">
    <property type="nucleotide sequence ID" value="NZ_CP027667.1"/>
</dbReference>
<evidence type="ECO:0000313" key="5">
    <source>
        <dbReference type="Proteomes" id="UP000237925"/>
    </source>
</evidence>
<feature type="chain" id="PRO_5015330062" evidence="1">
    <location>
        <begin position="26"/>
        <end position="281"/>
    </location>
</feature>
<keyword evidence="5" id="KW-1185">Reference proteome</keyword>
<feature type="domain" description="DUF4377" evidence="3">
    <location>
        <begin position="192"/>
        <end position="276"/>
    </location>
</feature>
<dbReference type="PANTHER" id="PTHR35535">
    <property type="entry name" value="HEAT SHOCK PROTEIN HSLJ"/>
    <property type="match status" value="1"/>
</dbReference>
<dbReference type="InterPro" id="IPR005184">
    <property type="entry name" value="DUF306_Meta_HslJ"/>
</dbReference>
<dbReference type="PANTHER" id="PTHR35535:SF2">
    <property type="entry name" value="DUF306 DOMAIN-CONTAINING PROTEIN"/>
    <property type="match status" value="1"/>
</dbReference>
<dbReference type="Pfam" id="PF03724">
    <property type="entry name" value="META"/>
    <property type="match status" value="1"/>
</dbReference>
<reference evidence="4 5" key="1">
    <citation type="submission" date="2018-03" db="EMBL/GenBank/DDBJ databases">
        <title>Genome sequencing of Melaminivora sp.</title>
        <authorList>
            <person name="Kim S.-J."/>
            <person name="Heo J."/>
            <person name="Ahn J.-H."/>
            <person name="Kwon S.-W."/>
        </authorList>
    </citation>
    <scope>NUCLEOTIDE SEQUENCE [LARGE SCALE GENOMIC DNA]</scope>
    <source>
        <strain evidence="4 5">SC2-9</strain>
    </source>
</reference>
<dbReference type="Gene3D" id="2.40.128.270">
    <property type="match status" value="1"/>
</dbReference>
<dbReference type="Proteomes" id="UP000237925">
    <property type="component" value="Chromosome"/>
</dbReference>
<sequence length="281" mass="30138">MPAAHAPLVKILSLLGLAAALTACAGNQTVPFTGTGTPAQSGQVVSSPGPVAPALATHEWELVAMTDAQGRSDTRWRLPGQAAPRLLFADGRANLRNLCNAVSAGYTVQGNHLQWQPGISTRRACADVRLMDLEQRMGQSLAGSASYEVRTNAGGPPLLVLYFGDGSRWELTGSPTAQTRYGGPGERVFLEIAPERMPCSHGAMANAQCLKVREVRFADNGVRQGAGAWQPLYGEIEGYTHQPGVRNVVRLNRFQRPQPLPADASAQVYVLDMVVETERVR</sequence>
<protein>
    <submittedName>
        <fullName evidence="4">Heat-shock protein</fullName>
    </submittedName>
</protein>
<dbReference type="InterPro" id="IPR025485">
    <property type="entry name" value="DUF4377"/>
</dbReference>
<gene>
    <name evidence="4" type="ORF">C6568_01880</name>
</gene>
<dbReference type="InterPro" id="IPR038670">
    <property type="entry name" value="HslJ-like_sf"/>
</dbReference>
<proteinExistence type="predicted"/>
<feature type="domain" description="DUF306" evidence="2">
    <location>
        <begin position="54"/>
        <end position="162"/>
    </location>
</feature>
<dbReference type="KEGG" id="mela:C6568_01880"/>
<organism evidence="4 5">
    <name type="scientific">Melaminivora suipulveris</name>
    <dbReference type="NCBI Taxonomy" id="2109913"/>
    <lineage>
        <taxon>Bacteria</taxon>
        <taxon>Pseudomonadati</taxon>
        <taxon>Pseudomonadota</taxon>
        <taxon>Betaproteobacteria</taxon>
        <taxon>Burkholderiales</taxon>
        <taxon>Comamonadaceae</taxon>
        <taxon>Melaminivora</taxon>
    </lineage>
</organism>
<accession>A0A2R3Q8Y7</accession>
<dbReference type="OrthoDB" id="7871744at2"/>
<evidence type="ECO:0000313" key="4">
    <source>
        <dbReference type="EMBL" id="AVO48144.1"/>
    </source>
</evidence>
<feature type="signal peptide" evidence="1">
    <location>
        <begin position="1"/>
        <end position="25"/>
    </location>
</feature>
<evidence type="ECO:0000259" key="3">
    <source>
        <dbReference type="Pfam" id="PF14302"/>
    </source>
</evidence>
<dbReference type="Pfam" id="PF14302">
    <property type="entry name" value="DUF4377"/>
    <property type="match status" value="1"/>
</dbReference>